<keyword evidence="5" id="KW-1185">Reference proteome</keyword>
<sequence length="934" mass="98728">MAGAHSSERVARPLELKGLLERGAEHSALVQAVNALPGGRGRVIAVVGPPGVGKTSIGAMARSLGADAGVTVLRARGAELEQRFAYGVVRQLFERLVIRATPAERADLFSAAAAGAQPALGTLPAIGLPQRTETRFQLLHGLFWFLVQVADRGPLLAVVDDLHWVDPGSLAFIDYLARRVEELPVLLVLTARDAEEGEYRRLLAELAADPAVTVLRPGPLSQAAVARLVRERLGSEAPAKLCNACHTVTSGNPLFLRQLLFALEGEEPSVDAVERVAGRAVKDLVRHRIASLGGAAVTLAQAVAVLGGRAPLPVAAELAGLAEADAALAADALVRGGFFEADLSFVHPIVRAAVYDELAPGERRLIHARAANALLRRGAPDEQVASHILAAPEHTGDGWLEVLLRAADEARRRASLETAAVHLRRALGEPGAERGELLRMLGLCEGYSQDLRRGEAHLRGALELADDAVAYGRCSLSLGRVLNVVGETAAAAGAFAAGLDRMGDEDPELALTLQADLVGGARLSSSLAEVWRERSAAFRAATPDGPFRAMATAYAAIDAAYTLGARDEVVALAERALSGPLSPNRPPFYMAVYALLMCERFEAAHRHLTEALRLAHARGNLVTDPVVYCNRSSAARARGALAAARADAELGLDVSEPSNFARRLLYATLLHCLIEEGALDQAEAVLAATELDGPLPDAAMCDDLLAARGRLRLARGDAVAALDDLLLVGRRERVWGPRGMLAPRYWAADAALAHAALGDREAALALSGEQLAVARELGAPGALGVALRTEGVLRGDVSLLEEAVLSLRASEARLELARGLLELGTALPRKDGREHLRDARALAAECAAPALVAAAEARLSEGGGRLPRLQVSGVQALTAQERRVAELAASDMTNRQIAQELYLTEKTVETHLSSVYRKLAIKSRRQLALQLAAG</sequence>
<dbReference type="Gene3D" id="1.10.10.10">
    <property type="entry name" value="Winged helix-like DNA-binding domain superfamily/Winged helix DNA-binding domain"/>
    <property type="match status" value="1"/>
</dbReference>
<accession>A0A9X3MNB0</accession>
<dbReference type="InterPro" id="IPR027417">
    <property type="entry name" value="P-loop_NTPase"/>
</dbReference>
<dbReference type="Pfam" id="PF00196">
    <property type="entry name" value="GerE"/>
    <property type="match status" value="1"/>
</dbReference>
<dbReference type="CDD" id="cd06170">
    <property type="entry name" value="LuxR_C_like"/>
    <property type="match status" value="1"/>
</dbReference>
<dbReference type="GO" id="GO:0005524">
    <property type="term" value="F:ATP binding"/>
    <property type="evidence" value="ECO:0007669"/>
    <property type="project" value="UniProtKB-KW"/>
</dbReference>
<dbReference type="EMBL" id="JAPDOD010000001">
    <property type="protein sequence ID" value="MDA0158887.1"/>
    <property type="molecule type" value="Genomic_DNA"/>
</dbReference>
<dbReference type="Pfam" id="PF13191">
    <property type="entry name" value="AAA_16"/>
    <property type="match status" value="1"/>
</dbReference>
<dbReference type="Proteomes" id="UP001149140">
    <property type="component" value="Unassembled WGS sequence"/>
</dbReference>
<comment type="caution">
    <text evidence="4">The sequence shown here is derived from an EMBL/GenBank/DDBJ whole genome shotgun (WGS) entry which is preliminary data.</text>
</comment>
<dbReference type="RefSeq" id="WP_270037502.1">
    <property type="nucleotide sequence ID" value="NZ_JAPDOD010000001.1"/>
</dbReference>
<dbReference type="GO" id="GO:0004016">
    <property type="term" value="F:adenylate cyclase activity"/>
    <property type="evidence" value="ECO:0007669"/>
    <property type="project" value="TreeGrafter"/>
</dbReference>
<dbReference type="SUPFAM" id="SSF52540">
    <property type="entry name" value="P-loop containing nucleoside triphosphate hydrolases"/>
    <property type="match status" value="1"/>
</dbReference>
<evidence type="ECO:0000313" key="4">
    <source>
        <dbReference type="EMBL" id="MDA0158887.1"/>
    </source>
</evidence>
<dbReference type="PROSITE" id="PS50043">
    <property type="entry name" value="HTH_LUXR_2"/>
    <property type="match status" value="1"/>
</dbReference>
<evidence type="ECO:0000256" key="1">
    <source>
        <dbReference type="ARBA" id="ARBA00022741"/>
    </source>
</evidence>
<organism evidence="4 5">
    <name type="scientific">Solirubrobacter ginsenosidimutans</name>
    <dbReference type="NCBI Taxonomy" id="490573"/>
    <lineage>
        <taxon>Bacteria</taxon>
        <taxon>Bacillati</taxon>
        <taxon>Actinomycetota</taxon>
        <taxon>Thermoleophilia</taxon>
        <taxon>Solirubrobacterales</taxon>
        <taxon>Solirubrobacteraceae</taxon>
        <taxon>Solirubrobacter</taxon>
    </lineage>
</organism>
<keyword evidence="1" id="KW-0547">Nucleotide-binding</keyword>
<dbReference type="InterPro" id="IPR003593">
    <property type="entry name" value="AAA+_ATPase"/>
</dbReference>
<evidence type="ECO:0000313" key="5">
    <source>
        <dbReference type="Proteomes" id="UP001149140"/>
    </source>
</evidence>
<reference evidence="4" key="1">
    <citation type="submission" date="2022-10" db="EMBL/GenBank/DDBJ databases">
        <title>The WGS of Solirubrobacter ginsenosidimutans DSM 21036.</title>
        <authorList>
            <person name="Jiang Z."/>
        </authorList>
    </citation>
    <scope>NUCLEOTIDE SEQUENCE</scope>
    <source>
        <strain evidence="4">DSM 21036</strain>
    </source>
</reference>
<dbReference type="PROSITE" id="PS00622">
    <property type="entry name" value="HTH_LUXR_1"/>
    <property type="match status" value="1"/>
</dbReference>
<dbReference type="GO" id="GO:0006355">
    <property type="term" value="P:regulation of DNA-templated transcription"/>
    <property type="evidence" value="ECO:0007669"/>
    <property type="project" value="InterPro"/>
</dbReference>
<dbReference type="PANTHER" id="PTHR16305">
    <property type="entry name" value="TESTICULAR SOLUBLE ADENYLYL CYCLASE"/>
    <property type="match status" value="1"/>
</dbReference>
<dbReference type="AlphaFoldDB" id="A0A9X3MNB0"/>
<dbReference type="InterPro" id="IPR041664">
    <property type="entry name" value="AAA_16"/>
</dbReference>
<feature type="domain" description="HTH luxR-type" evidence="3">
    <location>
        <begin position="870"/>
        <end position="934"/>
    </location>
</feature>
<gene>
    <name evidence="4" type="ORF">OM076_01320</name>
</gene>
<dbReference type="GO" id="GO:0005737">
    <property type="term" value="C:cytoplasm"/>
    <property type="evidence" value="ECO:0007669"/>
    <property type="project" value="TreeGrafter"/>
</dbReference>
<proteinExistence type="predicted"/>
<dbReference type="SMART" id="SM00382">
    <property type="entry name" value="AAA"/>
    <property type="match status" value="1"/>
</dbReference>
<name>A0A9X3MNB0_9ACTN</name>
<dbReference type="InterPro" id="IPR000792">
    <property type="entry name" value="Tscrpt_reg_LuxR_C"/>
</dbReference>
<evidence type="ECO:0000259" key="3">
    <source>
        <dbReference type="PROSITE" id="PS50043"/>
    </source>
</evidence>
<dbReference type="PANTHER" id="PTHR16305:SF35">
    <property type="entry name" value="TRANSCRIPTIONAL ACTIVATOR DOMAIN"/>
    <property type="match status" value="1"/>
</dbReference>
<dbReference type="PRINTS" id="PR00038">
    <property type="entry name" value="HTHLUXR"/>
</dbReference>
<dbReference type="SMART" id="SM00421">
    <property type="entry name" value="HTH_LUXR"/>
    <property type="match status" value="1"/>
</dbReference>
<dbReference type="InterPro" id="IPR036388">
    <property type="entry name" value="WH-like_DNA-bd_sf"/>
</dbReference>
<keyword evidence="2" id="KW-0067">ATP-binding</keyword>
<dbReference type="InterPro" id="IPR016032">
    <property type="entry name" value="Sig_transdc_resp-reg_C-effctor"/>
</dbReference>
<dbReference type="SUPFAM" id="SSF46894">
    <property type="entry name" value="C-terminal effector domain of the bipartite response regulators"/>
    <property type="match status" value="1"/>
</dbReference>
<protein>
    <submittedName>
        <fullName evidence="4">AAA family ATPase</fullName>
    </submittedName>
</protein>
<dbReference type="GO" id="GO:0003677">
    <property type="term" value="F:DNA binding"/>
    <property type="evidence" value="ECO:0007669"/>
    <property type="project" value="InterPro"/>
</dbReference>
<evidence type="ECO:0000256" key="2">
    <source>
        <dbReference type="ARBA" id="ARBA00022840"/>
    </source>
</evidence>